<feature type="transmembrane region" description="Helical" evidence="8">
    <location>
        <begin position="305"/>
        <end position="324"/>
    </location>
</feature>
<dbReference type="Gene3D" id="1.20.1250.20">
    <property type="entry name" value="MFS general substrate transporter like domains"/>
    <property type="match status" value="1"/>
</dbReference>
<dbReference type="EMBL" id="QSWH01000002">
    <property type="protein sequence ID" value="RRR23922.1"/>
    <property type="molecule type" value="Genomic_DNA"/>
</dbReference>
<dbReference type="GO" id="GO:0022857">
    <property type="term" value="F:transmembrane transporter activity"/>
    <property type="evidence" value="ECO:0007669"/>
    <property type="project" value="InterPro"/>
</dbReference>
<evidence type="ECO:0000313" key="10">
    <source>
        <dbReference type="EMBL" id="AXK46182.1"/>
    </source>
</evidence>
<dbReference type="PANTHER" id="PTHR23513:SF11">
    <property type="entry name" value="STAPHYLOFERRIN A TRANSPORTER"/>
    <property type="match status" value="1"/>
</dbReference>
<feature type="transmembrane region" description="Helical" evidence="8">
    <location>
        <begin position="266"/>
        <end position="285"/>
    </location>
</feature>
<dbReference type="PANTHER" id="PTHR23513">
    <property type="entry name" value="INTEGRAL MEMBRANE EFFLUX PROTEIN-RELATED"/>
    <property type="match status" value="1"/>
</dbReference>
<evidence type="ECO:0000256" key="8">
    <source>
        <dbReference type="SAM" id="Phobius"/>
    </source>
</evidence>
<dbReference type="KEGG" id="bsau:DWV08_11555"/>
<dbReference type="Proteomes" id="UP000282185">
    <property type="component" value="Unassembled WGS sequence"/>
</dbReference>
<gene>
    <name evidence="10" type="ORF">DWV08_11555</name>
    <name evidence="11" type="ORF">DXU92_03305</name>
</gene>
<dbReference type="PROSITE" id="PS50850">
    <property type="entry name" value="MFS"/>
    <property type="match status" value="1"/>
</dbReference>
<evidence type="ECO:0000256" key="1">
    <source>
        <dbReference type="ARBA" id="ARBA00004651"/>
    </source>
</evidence>
<feature type="transmembrane region" description="Helical" evidence="8">
    <location>
        <begin position="59"/>
        <end position="81"/>
    </location>
</feature>
<feature type="transmembrane region" description="Helical" evidence="8">
    <location>
        <begin position="87"/>
        <end position="109"/>
    </location>
</feature>
<feature type="domain" description="Major facilitator superfamily (MFS) profile" evidence="9">
    <location>
        <begin position="267"/>
        <end position="454"/>
    </location>
</feature>
<sequence length="454" mass="47428">MNGRAPPRTAPGLSPRAAPDRRRAPRVAWASPREGRSSPTNLQAPRRFGPLRDRHSRPYLLTAGLSMMGDNIEHVITYWVLWEVFASPWLVGFQVISHWLPFLLFSVLFGGLAEKYDCRRIIQVAQLLFAAVSLSWGLLFLTGTLEMWSACVLLVLHGMAGALWGPAEQLMLHDVATPPELPSAVRLNATVKSLGILAGPVVGSVLLLLLGPTWGIFANIVFYLPMTLLMVRTPFTGHVRSGHVHRERVSLLDTPRVLRTVGGDRVLVGMIALAGLIAVCVGASLQVAMPNFADVLGAGEEGGLGYGALLFANGVGGVVGGILLEATGILRVDVRGAVIAAVLFGLTTLIVATTQLYAVALLALVVGGVANLAATAIGQALVQLRAPDDQRGRVVGVYSMIGSGMRTGNGLTIGGLGALLGVSGAVAVGGGALMAGALLIGVLIALQNRRGAAA</sequence>
<evidence type="ECO:0000256" key="3">
    <source>
        <dbReference type="ARBA" id="ARBA00022475"/>
    </source>
</evidence>
<reference evidence="10 12" key="1">
    <citation type="submission" date="2018-07" db="EMBL/GenBank/DDBJ databases">
        <title>Brachybacterium saurashtrense DSM 23186 genome sequence.</title>
        <authorList>
            <person name="Guo L."/>
        </authorList>
    </citation>
    <scope>NUCLEOTIDE SEQUENCE [LARGE SCALE GENOMIC DNA]</scope>
    <source>
        <strain evidence="10 12">DSM 23186</strain>
    </source>
</reference>
<dbReference type="SUPFAM" id="SSF103473">
    <property type="entry name" value="MFS general substrate transporter"/>
    <property type="match status" value="1"/>
</dbReference>
<feature type="region of interest" description="Disordered" evidence="7">
    <location>
        <begin position="1"/>
        <end position="50"/>
    </location>
</feature>
<evidence type="ECO:0000256" key="6">
    <source>
        <dbReference type="ARBA" id="ARBA00023136"/>
    </source>
</evidence>
<proteinExistence type="predicted"/>
<evidence type="ECO:0000256" key="4">
    <source>
        <dbReference type="ARBA" id="ARBA00022692"/>
    </source>
</evidence>
<dbReference type="CDD" id="cd06173">
    <property type="entry name" value="MFS_MefA_like"/>
    <property type="match status" value="1"/>
</dbReference>
<evidence type="ECO:0000313" key="13">
    <source>
        <dbReference type="Proteomes" id="UP000282185"/>
    </source>
</evidence>
<feature type="transmembrane region" description="Helical" evidence="8">
    <location>
        <begin position="425"/>
        <end position="446"/>
    </location>
</feature>
<name>A0A345YQI0_9MICO</name>
<keyword evidence="6 8" id="KW-0472">Membrane</keyword>
<dbReference type="OrthoDB" id="145388at2"/>
<dbReference type="InterPro" id="IPR020846">
    <property type="entry name" value="MFS_dom"/>
</dbReference>
<evidence type="ECO:0000259" key="9">
    <source>
        <dbReference type="PROSITE" id="PS50850"/>
    </source>
</evidence>
<dbReference type="InterPro" id="IPR036259">
    <property type="entry name" value="MFS_trans_sf"/>
</dbReference>
<dbReference type="InterPro" id="IPR010290">
    <property type="entry name" value="TM_effector"/>
</dbReference>
<keyword evidence="2" id="KW-0813">Transport</keyword>
<keyword evidence="3" id="KW-1003">Cell membrane</keyword>
<accession>A0A345YQI0</accession>
<reference evidence="11 13" key="2">
    <citation type="submission" date="2018-08" db="EMBL/GenBank/DDBJ databases">
        <title>Brachybacterium saurashtrense DSM 23186.</title>
        <authorList>
            <person name="Li Y."/>
        </authorList>
    </citation>
    <scope>NUCLEOTIDE SEQUENCE [LARGE SCALE GENOMIC DNA]</scope>
    <source>
        <strain evidence="11 13">DSM 23186</strain>
    </source>
</reference>
<evidence type="ECO:0000256" key="5">
    <source>
        <dbReference type="ARBA" id="ARBA00022989"/>
    </source>
</evidence>
<dbReference type="Pfam" id="PF05977">
    <property type="entry name" value="MFS_3"/>
    <property type="match status" value="1"/>
</dbReference>
<evidence type="ECO:0000256" key="7">
    <source>
        <dbReference type="SAM" id="MobiDB-lite"/>
    </source>
</evidence>
<organism evidence="11 13">
    <name type="scientific">Brachybacterium saurashtrense</name>
    <dbReference type="NCBI Taxonomy" id="556288"/>
    <lineage>
        <taxon>Bacteria</taxon>
        <taxon>Bacillati</taxon>
        <taxon>Actinomycetota</taxon>
        <taxon>Actinomycetes</taxon>
        <taxon>Micrococcales</taxon>
        <taxon>Dermabacteraceae</taxon>
        <taxon>Brachybacterium</taxon>
    </lineage>
</organism>
<feature type="transmembrane region" description="Helical" evidence="8">
    <location>
        <begin position="336"/>
        <end position="353"/>
    </location>
</feature>
<dbReference type="Proteomes" id="UP000254236">
    <property type="component" value="Chromosome"/>
</dbReference>
<dbReference type="EMBL" id="CP031356">
    <property type="protein sequence ID" value="AXK46182.1"/>
    <property type="molecule type" value="Genomic_DNA"/>
</dbReference>
<keyword evidence="5 8" id="KW-1133">Transmembrane helix</keyword>
<keyword evidence="4 8" id="KW-0812">Transmembrane</keyword>
<keyword evidence="12" id="KW-1185">Reference proteome</keyword>
<comment type="subcellular location">
    <subcellularLocation>
        <location evidence="1">Cell membrane</location>
        <topology evidence="1">Multi-pass membrane protein</topology>
    </subcellularLocation>
</comment>
<feature type="transmembrane region" description="Helical" evidence="8">
    <location>
        <begin position="359"/>
        <end position="382"/>
    </location>
</feature>
<protein>
    <submittedName>
        <fullName evidence="11">MFS transporter</fullName>
    </submittedName>
</protein>
<evidence type="ECO:0000313" key="12">
    <source>
        <dbReference type="Proteomes" id="UP000254236"/>
    </source>
</evidence>
<dbReference type="AlphaFoldDB" id="A0A345YQI0"/>
<evidence type="ECO:0000256" key="2">
    <source>
        <dbReference type="ARBA" id="ARBA00022448"/>
    </source>
</evidence>
<evidence type="ECO:0000313" key="11">
    <source>
        <dbReference type="EMBL" id="RRR23922.1"/>
    </source>
</evidence>
<dbReference type="GO" id="GO:0005886">
    <property type="term" value="C:plasma membrane"/>
    <property type="evidence" value="ECO:0007669"/>
    <property type="project" value="UniProtKB-SubCell"/>
</dbReference>
<feature type="transmembrane region" description="Helical" evidence="8">
    <location>
        <begin position="394"/>
        <end position="419"/>
    </location>
</feature>